<dbReference type="OMA" id="CGDGPHN"/>
<evidence type="ECO:0000313" key="1">
    <source>
        <dbReference type="EMBL" id="KAI1517797.1"/>
    </source>
</evidence>
<accession>A0A922T2X1</accession>
<gene>
    <name evidence="1" type="ORF">Ptr86124_003098</name>
</gene>
<keyword evidence="2" id="KW-1185">Reference proteome</keyword>
<protein>
    <submittedName>
        <fullName evidence="1">Uncharacterized protein</fullName>
    </submittedName>
</protein>
<dbReference type="EMBL" id="NRDI02000003">
    <property type="protein sequence ID" value="KAI1517797.1"/>
    <property type="molecule type" value="Genomic_DNA"/>
</dbReference>
<organism evidence="1 2">
    <name type="scientific">Pyrenophora tritici-repentis</name>
    <dbReference type="NCBI Taxonomy" id="45151"/>
    <lineage>
        <taxon>Eukaryota</taxon>
        <taxon>Fungi</taxon>
        <taxon>Dikarya</taxon>
        <taxon>Ascomycota</taxon>
        <taxon>Pezizomycotina</taxon>
        <taxon>Dothideomycetes</taxon>
        <taxon>Pleosporomycetidae</taxon>
        <taxon>Pleosporales</taxon>
        <taxon>Pleosporineae</taxon>
        <taxon>Pleosporaceae</taxon>
        <taxon>Pyrenophora</taxon>
    </lineage>
</organism>
<proteinExistence type="predicted"/>
<evidence type="ECO:0000313" key="2">
    <source>
        <dbReference type="Proteomes" id="UP000249757"/>
    </source>
</evidence>
<name>A0A922T2X1_9PLEO</name>
<dbReference type="AlphaFoldDB" id="A0A922T2X1"/>
<comment type="caution">
    <text evidence="1">The sequence shown here is derived from an EMBL/GenBank/DDBJ whole genome shotgun (WGS) entry which is preliminary data.</text>
</comment>
<reference evidence="2" key="1">
    <citation type="journal article" date="2022" name="Microb. Genom.">
        <title>A global pangenome for the wheat fungal pathogen Pyrenophora tritici-repentis and prediction of effector protein structural homology.</title>
        <authorList>
            <person name="Moolhuijzen P.M."/>
            <person name="See P.T."/>
            <person name="Shi G."/>
            <person name="Powell H.R."/>
            <person name="Cockram J."/>
            <person name="Jorgensen L.N."/>
            <person name="Benslimane H."/>
            <person name="Strelkov S.E."/>
            <person name="Turner J."/>
            <person name="Liu Z."/>
            <person name="Moffat C.S."/>
        </authorList>
    </citation>
    <scope>NUCLEOTIDE SEQUENCE [LARGE SCALE GENOMIC DNA]</scope>
</reference>
<dbReference type="OrthoDB" id="3687717at2759"/>
<dbReference type="Proteomes" id="UP000249757">
    <property type="component" value="Unassembled WGS sequence"/>
</dbReference>
<sequence>MSGYYYCSQCGDGPHNTFYNPTCPNCFRSQNNSHQTINMNHYAYGSDAHETASYATTDINYMGVGYPSTAAGLSGTNFPFNQCPTQPRNDHWVCCQCGQGGGSVARDEGCATCSNHWRCPECRVYDASKKK</sequence>